<dbReference type="Gene3D" id="3.60.21.10">
    <property type="match status" value="1"/>
</dbReference>
<dbReference type="InterPro" id="IPR029052">
    <property type="entry name" value="Metallo-depent_PP-like"/>
</dbReference>
<protein>
    <recommendedName>
        <fullName evidence="2">Calcineurin-like phosphoesterase domain-containing protein</fullName>
    </recommendedName>
</protein>
<evidence type="ECO:0000256" key="1">
    <source>
        <dbReference type="ARBA" id="ARBA00008950"/>
    </source>
</evidence>
<comment type="similarity">
    <text evidence="1">Belongs to the metallophosphoesterase superfamily. YfcE family.</text>
</comment>
<sequence>MPKIGLLSDSHGRAATTRRGVDVLLKQGAEVLIHLGDVGTVEVIDALCVEKPNSEDQIESHLVFGNTDWDIDSLAEYADDLDVAVDHPVGRLQLGDGKDLVFCHGHESKPMQQALADGAKYLCHGHTHAQADDRQGSTRVINPGALFRASVYSVAVLDTATDQLVFFEVEAV</sequence>
<dbReference type="RefSeq" id="WP_184679136.1">
    <property type="nucleotide sequence ID" value="NZ_JACHGY010000001.1"/>
</dbReference>
<dbReference type="InterPro" id="IPR024654">
    <property type="entry name" value="Calcineurin-like_PHP_lpxH"/>
</dbReference>
<name>A0A7X0LLN4_9BACT</name>
<proteinExistence type="inferred from homology"/>
<comment type="caution">
    <text evidence="3">The sequence shown here is derived from an EMBL/GenBank/DDBJ whole genome shotgun (WGS) entry which is preliminary data.</text>
</comment>
<organism evidence="3 4">
    <name type="scientific">Algisphaera agarilytica</name>
    <dbReference type="NCBI Taxonomy" id="1385975"/>
    <lineage>
        <taxon>Bacteria</taxon>
        <taxon>Pseudomonadati</taxon>
        <taxon>Planctomycetota</taxon>
        <taxon>Phycisphaerae</taxon>
        <taxon>Phycisphaerales</taxon>
        <taxon>Phycisphaeraceae</taxon>
        <taxon>Algisphaera</taxon>
    </lineage>
</organism>
<dbReference type="EMBL" id="JACHGY010000001">
    <property type="protein sequence ID" value="MBB6431685.1"/>
    <property type="molecule type" value="Genomic_DNA"/>
</dbReference>
<evidence type="ECO:0000313" key="4">
    <source>
        <dbReference type="Proteomes" id="UP000541810"/>
    </source>
</evidence>
<dbReference type="PANTHER" id="PTHR43165">
    <property type="entry name" value="METALLOPHOSPHOESTERASE"/>
    <property type="match status" value="1"/>
</dbReference>
<feature type="domain" description="Calcineurin-like phosphoesterase" evidence="2">
    <location>
        <begin position="3"/>
        <end position="161"/>
    </location>
</feature>
<reference evidence="3 4" key="1">
    <citation type="submission" date="2020-08" db="EMBL/GenBank/DDBJ databases">
        <title>Genomic Encyclopedia of Type Strains, Phase IV (KMG-IV): sequencing the most valuable type-strain genomes for metagenomic binning, comparative biology and taxonomic classification.</title>
        <authorList>
            <person name="Goeker M."/>
        </authorList>
    </citation>
    <scope>NUCLEOTIDE SEQUENCE [LARGE SCALE GENOMIC DNA]</scope>
    <source>
        <strain evidence="3 4">DSM 103725</strain>
    </source>
</reference>
<dbReference type="Proteomes" id="UP000541810">
    <property type="component" value="Unassembled WGS sequence"/>
</dbReference>
<dbReference type="Pfam" id="PF12850">
    <property type="entry name" value="Metallophos_2"/>
    <property type="match status" value="1"/>
</dbReference>
<dbReference type="AlphaFoldDB" id="A0A7X0LLN4"/>
<accession>A0A7X0LLN4</accession>
<evidence type="ECO:0000313" key="3">
    <source>
        <dbReference type="EMBL" id="MBB6431685.1"/>
    </source>
</evidence>
<dbReference type="PANTHER" id="PTHR43165:SF1">
    <property type="entry name" value="PHOSPHODIESTERASE MJ0936"/>
    <property type="match status" value="1"/>
</dbReference>
<evidence type="ECO:0000259" key="2">
    <source>
        <dbReference type="Pfam" id="PF12850"/>
    </source>
</evidence>
<keyword evidence="4" id="KW-1185">Reference proteome</keyword>
<dbReference type="SUPFAM" id="SSF56300">
    <property type="entry name" value="Metallo-dependent phosphatases"/>
    <property type="match status" value="1"/>
</dbReference>
<gene>
    <name evidence="3" type="ORF">HNQ40_003491</name>
</gene>
<dbReference type="InterPro" id="IPR053193">
    <property type="entry name" value="MetalloPDE_YfcE-like"/>
</dbReference>